<reference evidence="2 5" key="2">
    <citation type="submission" date="2020-02" db="EMBL/GenBank/DDBJ databases">
        <title>Genomic Insights into the Phylogeny and Genetic Plasticity of the Human and Animal Enteric Pathogen Clostridium perfringens.</title>
        <authorList>
            <person name="Feng Y."/>
            <person name="Hu Y."/>
        </authorList>
    </citation>
    <scope>NUCLEOTIDE SEQUENCE [LARGE SCALE GENOMIC DNA]</scope>
    <source>
        <strain evidence="2 5">CP-40</strain>
    </source>
</reference>
<evidence type="ECO:0000259" key="1">
    <source>
        <dbReference type="Pfam" id="PF04545"/>
    </source>
</evidence>
<dbReference type="PRINTS" id="PR00046">
    <property type="entry name" value="SIGMA70FCT"/>
</dbReference>
<dbReference type="CDD" id="cd06171">
    <property type="entry name" value="Sigma70_r4"/>
    <property type="match status" value="1"/>
</dbReference>
<dbReference type="EMBL" id="JAALLZ010000014">
    <property type="protein sequence ID" value="NGU31633.1"/>
    <property type="molecule type" value="Genomic_DNA"/>
</dbReference>
<dbReference type="InterPro" id="IPR014284">
    <property type="entry name" value="RNA_pol_sigma-70_dom"/>
</dbReference>
<dbReference type="AlphaFoldDB" id="A0A2X2YBB0"/>
<gene>
    <name evidence="3" type="primary">uviA</name>
    <name evidence="2" type="ORF">G6Z34_16340</name>
    <name evidence="3" type="ORF">NCTC10719_03093</name>
</gene>
<dbReference type="Pfam" id="PF04545">
    <property type="entry name" value="Sigma70_r4"/>
    <property type="match status" value="1"/>
</dbReference>
<dbReference type="RefSeq" id="WP_003453218.1">
    <property type="nucleotide sequence ID" value="NZ_CATNWT010000002.1"/>
</dbReference>
<dbReference type="InterPro" id="IPR013324">
    <property type="entry name" value="RNA_pol_sigma_r3/r4-like"/>
</dbReference>
<evidence type="ECO:0000313" key="5">
    <source>
        <dbReference type="Proteomes" id="UP000481454"/>
    </source>
</evidence>
<dbReference type="EMBL" id="UAWG01000022">
    <property type="protein sequence ID" value="SQB61414.1"/>
    <property type="molecule type" value="Genomic_DNA"/>
</dbReference>
<dbReference type="NCBIfam" id="TIGR02937">
    <property type="entry name" value="sigma70-ECF"/>
    <property type="match status" value="1"/>
</dbReference>
<dbReference type="Proteomes" id="UP000249986">
    <property type="component" value="Unassembled WGS sequence"/>
</dbReference>
<proteinExistence type="predicted"/>
<dbReference type="SUPFAM" id="SSF88659">
    <property type="entry name" value="Sigma3 and sigma4 domains of RNA polymerase sigma factors"/>
    <property type="match status" value="1"/>
</dbReference>
<feature type="domain" description="RNA polymerase sigma-70 region 4" evidence="1">
    <location>
        <begin position="136"/>
        <end position="184"/>
    </location>
</feature>
<dbReference type="Gene3D" id="1.20.140.160">
    <property type="match status" value="1"/>
</dbReference>
<organism evidence="3 4">
    <name type="scientific">Clostridium perfringens</name>
    <dbReference type="NCBI Taxonomy" id="1502"/>
    <lineage>
        <taxon>Bacteria</taxon>
        <taxon>Bacillati</taxon>
        <taxon>Bacillota</taxon>
        <taxon>Clostridia</taxon>
        <taxon>Eubacteriales</taxon>
        <taxon>Clostridiaceae</taxon>
        <taxon>Clostridium</taxon>
    </lineage>
</organism>
<evidence type="ECO:0000313" key="4">
    <source>
        <dbReference type="Proteomes" id="UP000249986"/>
    </source>
</evidence>
<name>A0A2X2YBB0_CLOPF</name>
<dbReference type="GO" id="GO:0003700">
    <property type="term" value="F:DNA-binding transcription factor activity"/>
    <property type="evidence" value="ECO:0007669"/>
    <property type="project" value="InterPro"/>
</dbReference>
<protein>
    <submittedName>
        <fullName evidence="2">Sigma-70 family RNA polymerase sigma factor</fullName>
    </submittedName>
    <submittedName>
        <fullName evidence="3">UviA protein</fullName>
    </submittedName>
</protein>
<reference evidence="3 4" key="1">
    <citation type="submission" date="2018-06" db="EMBL/GenBank/DDBJ databases">
        <authorList>
            <consortium name="Pathogen Informatics"/>
            <person name="Doyle S."/>
        </authorList>
    </citation>
    <scope>NUCLEOTIDE SEQUENCE [LARGE SCALE GENOMIC DNA]</scope>
    <source>
        <strain evidence="3 4">NCTC10719</strain>
    </source>
</reference>
<dbReference type="InterPro" id="IPR007630">
    <property type="entry name" value="RNA_pol_sigma70_r4"/>
</dbReference>
<evidence type="ECO:0000313" key="2">
    <source>
        <dbReference type="EMBL" id="NGU31633.1"/>
    </source>
</evidence>
<sequence length="188" mass="22448">MSELYEKIKLCKLGDKEAIEEVVNSFEKTIVIELFKLKKENSNIYINEYDFQDNKSEVILNILKAIKNMPIEDFKYKTDEAVKKYINITILNQLNDIIKKFSKKTKNEYSYEFDFSFFKASDLNEPNTDIFVYDLIDKLSEKERKIIKYKYIHGKSDVEIGKLLNYSRQHVNQIKNRALKNLKKFLEE</sequence>
<dbReference type="GO" id="GO:0006352">
    <property type="term" value="P:DNA-templated transcription initiation"/>
    <property type="evidence" value="ECO:0007669"/>
    <property type="project" value="InterPro"/>
</dbReference>
<evidence type="ECO:0000313" key="3">
    <source>
        <dbReference type="EMBL" id="SQB61414.1"/>
    </source>
</evidence>
<dbReference type="Proteomes" id="UP000481454">
    <property type="component" value="Unassembled WGS sequence"/>
</dbReference>
<accession>A0A2X2YBB0</accession>
<dbReference type="InterPro" id="IPR000943">
    <property type="entry name" value="RNA_pol_sigma70"/>
</dbReference>